<evidence type="ECO:0000313" key="2">
    <source>
        <dbReference type="EMBL" id="PLT30466.1"/>
    </source>
</evidence>
<proteinExistence type="predicted"/>
<organism evidence="2 3">
    <name type="scientific">Peribacillus deserti</name>
    <dbReference type="NCBI Taxonomy" id="673318"/>
    <lineage>
        <taxon>Bacteria</taxon>
        <taxon>Bacillati</taxon>
        <taxon>Bacillota</taxon>
        <taxon>Bacilli</taxon>
        <taxon>Bacillales</taxon>
        <taxon>Bacillaceae</taxon>
        <taxon>Peribacillus</taxon>
    </lineage>
</organism>
<name>A0A2N5M7Y9_9BACI</name>
<sequence length="121" mass="13578">MKHLRNVFYQLLIIYPLLTAALIKTAHVPALSIFLLGLVISISVYTIGDMIVLPREGVLGVILVDFFLVFFITGIGLDIWGLYGYKNILHTLLISVLITVCQGIYHKFICKGLPKKKSINF</sequence>
<dbReference type="Pfam" id="PF10710">
    <property type="entry name" value="DUF2512"/>
    <property type="match status" value="1"/>
</dbReference>
<protein>
    <recommendedName>
        <fullName evidence="4">DUF2512 domain-containing protein</fullName>
    </recommendedName>
</protein>
<keyword evidence="1" id="KW-0472">Membrane</keyword>
<feature type="transmembrane region" description="Helical" evidence="1">
    <location>
        <begin position="59"/>
        <end position="82"/>
    </location>
</feature>
<gene>
    <name evidence="2" type="ORF">CUU66_07330</name>
</gene>
<dbReference type="Proteomes" id="UP000234748">
    <property type="component" value="Unassembled WGS sequence"/>
</dbReference>
<reference evidence="2 3" key="1">
    <citation type="submission" date="2017-11" db="EMBL/GenBank/DDBJ databases">
        <title>Comparitive Functional Genomics of Dry Heat Resistant strains isolated from the Viking Spacecraft.</title>
        <authorList>
            <person name="Seuylemezian A."/>
            <person name="Cooper K."/>
            <person name="Vaishampayan P."/>
        </authorList>
    </citation>
    <scope>NUCLEOTIDE SEQUENCE [LARGE SCALE GENOMIC DNA]</scope>
    <source>
        <strain evidence="2 3">V1-29</strain>
    </source>
</reference>
<keyword evidence="1" id="KW-0812">Transmembrane</keyword>
<evidence type="ECO:0000313" key="3">
    <source>
        <dbReference type="Proteomes" id="UP000234748"/>
    </source>
</evidence>
<evidence type="ECO:0008006" key="4">
    <source>
        <dbReference type="Google" id="ProtNLM"/>
    </source>
</evidence>
<keyword evidence="1" id="KW-1133">Transmembrane helix</keyword>
<feature type="transmembrane region" description="Helical" evidence="1">
    <location>
        <begin position="88"/>
        <end position="108"/>
    </location>
</feature>
<feature type="transmembrane region" description="Helical" evidence="1">
    <location>
        <begin position="29"/>
        <end position="47"/>
    </location>
</feature>
<dbReference type="InterPro" id="IPR019649">
    <property type="entry name" value="DUF2512"/>
</dbReference>
<keyword evidence="3" id="KW-1185">Reference proteome</keyword>
<dbReference type="AlphaFoldDB" id="A0A2N5M7Y9"/>
<comment type="caution">
    <text evidence="2">The sequence shown here is derived from an EMBL/GenBank/DDBJ whole genome shotgun (WGS) entry which is preliminary data.</text>
</comment>
<evidence type="ECO:0000256" key="1">
    <source>
        <dbReference type="SAM" id="Phobius"/>
    </source>
</evidence>
<accession>A0A2N5M7Y9</accession>
<dbReference type="RefSeq" id="WP_101641028.1">
    <property type="nucleotide sequence ID" value="NZ_PGUY01000021.1"/>
</dbReference>
<feature type="transmembrane region" description="Helical" evidence="1">
    <location>
        <begin position="7"/>
        <end position="23"/>
    </location>
</feature>
<dbReference type="EMBL" id="PGUY01000021">
    <property type="protein sequence ID" value="PLT30466.1"/>
    <property type="molecule type" value="Genomic_DNA"/>
</dbReference>